<organism evidence="2 3">
    <name type="scientific">Nocardia fluminea</name>
    <dbReference type="NCBI Taxonomy" id="134984"/>
    <lineage>
        <taxon>Bacteria</taxon>
        <taxon>Bacillati</taxon>
        <taxon>Actinomycetota</taxon>
        <taxon>Actinomycetes</taxon>
        <taxon>Mycobacteriales</taxon>
        <taxon>Nocardiaceae</taxon>
        <taxon>Nocardia</taxon>
    </lineage>
</organism>
<sequence length="196" mass="20878">MEGGTRIAIGVGIGYVLGRTRKMRFALGLAGAAMARRSSGTPGELMKFGTSLVKSSPELSQLTDTVRGELLGAVRSAAVAAASSRIDALNDRLQQGPTLVADEDDAAETDSSDDDYDEPDRDDEEAAADQDEDLEDDTAQPAPRARARRSSGTAARKTASRAADRRSGSADRKPPSSTRRRSRADTDEAPVRRTKR</sequence>
<protein>
    <recommendedName>
        <fullName evidence="4">DNA primase</fullName>
    </recommendedName>
</protein>
<accession>A0A2N3VJQ7</accession>
<feature type="compositionally biased region" description="Low complexity" evidence="1">
    <location>
        <begin position="150"/>
        <end position="161"/>
    </location>
</feature>
<gene>
    <name evidence="2" type="ORF">ATK86_6316</name>
</gene>
<dbReference type="RefSeq" id="WP_143876164.1">
    <property type="nucleotide sequence ID" value="NZ_PJMW01000002.1"/>
</dbReference>
<dbReference type="EMBL" id="PJMW01000002">
    <property type="protein sequence ID" value="PKV81844.1"/>
    <property type="molecule type" value="Genomic_DNA"/>
</dbReference>
<comment type="caution">
    <text evidence="2">The sequence shown here is derived from an EMBL/GenBank/DDBJ whole genome shotgun (WGS) entry which is preliminary data.</text>
</comment>
<dbReference type="OrthoDB" id="4966929at2"/>
<dbReference type="AlphaFoldDB" id="A0A2N3VJQ7"/>
<name>A0A2N3VJQ7_9NOCA</name>
<evidence type="ECO:0000256" key="1">
    <source>
        <dbReference type="SAM" id="MobiDB-lite"/>
    </source>
</evidence>
<feature type="region of interest" description="Disordered" evidence="1">
    <location>
        <begin position="93"/>
        <end position="196"/>
    </location>
</feature>
<feature type="compositionally biased region" description="Basic and acidic residues" evidence="1">
    <location>
        <begin position="162"/>
        <end position="174"/>
    </location>
</feature>
<feature type="compositionally biased region" description="Acidic residues" evidence="1">
    <location>
        <begin position="101"/>
        <end position="138"/>
    </location>
</feature>
<reference evidence="2 3" key="1">
    <citation type="submission" date="2017-12" db="EMBL/GenBank/DDBJ databases">
        <title>Sequencing the genomes of 1000 Actinobacteria strains.</title>
        <authorList>
            <person name="Klenk H.-P."/>
        </authorList>
    </citation>
    <scope>NUCLEOTIDE SEQUENCE [LARGE SCALE GENOMIC DNA]</scope>
    <source>
        <strain evidence="2 3">DSM 44489</strain>
    </source>
</reference>
<keyword evidence="3" id="KW-1185">Reference proteome</keyword>
<dbReference type="Proteomes" id="UP000233766">
    <property type="component" value="Unassembled WGS sequence"/>
</dbReference>
<feature type="compositionally biased region" description="Basic and acidic residues" evidence="1">
    <location>
        <begin position="183"/>
        <end position="196"/>
    </location>
</feature>
<evidence type="ECO:0000313" key="2">
    <source>
        <dbReference type="EMBL" id="PKV81844.1"/>
    </source>
</evidence>
<evidence type="ECO:0000313" key="3">
    <source>
        <dbReference type="Proteomes" id="UP000233766"/>
    </source>
</evidence>
<evidence type="ECO:0008006" key="4">
    <source>
        <dbReference type="Google" id="ProtNLM"/>
    </source>
</evidence>
<proteinExistence type="predicted"/>